<reference evidence="5" key="1">
    <citation type="journal article" date="2014" name="Int. J. Syst. Evol. Microbiol.">
        <title>Complete genome sequence of Corynebacterium casei LMG S-19264T (=DSM 44701T), isolated from a smear-ripened cheese.</title>
        <authorList>
            <consortium name="US DOE Joint Genome Institute (JGI-PGF)"/>
            <person name="Walter F."/>
            <person name="Albersmeier A."/>
            <person name="Kalinowski J."/>
            <person name="Ruckert C."/>
        </authorList>
    </citation>
    <scope>NUCLEOTIDE SEQUENCE</scope>
    <source>
        <strain evidence="5">CGMCC 1.3617</strain>
    </source>
</reference>
<evidence type="ECO:0000259" key="3">
    <source>
        <dbReference type="Pfam" id="PF02481"/>
    </source>
</evidence>
<evidence type="ECO:0000313" key="6">
    <source>
        <dbReference type="Proteomes" id="UP000661507"/>
    </source>
</evidence>
<reference evidence="5" key="2">
    <citation type="submission" date="2020-09" db="EMBL/GenBank/DDBJ databases">
        <authorList>
            <person name="Sun Q."/>
            <person name="Zhou Y."/>
        </authorList>
    </citation>
    <scope>NUCLEOTIDE SEQUENCE</scope>
    <source>
        <strain evidence="5">CGMCC 1.3617</strain>
    </source>
</reference>
<feature type="region of interest" description="Disordered" evidence="2">
    <location>
        <begin position="275"/>
        <end position="311"/>
    </location>
</feature>
<dbReference type="NCBIfam" id="TIGR00732">
    <property type="entry name" value="dprA"/>
    <property type="match status" value="1"/>
</dbReference>
<keyword evidence="6" id="KW-1185">Reference proteome</keyword>
<feature type="compositionally biased region" description="Low complexity" evidence="2">
    <location>
        <begin position="292"/>
        <end position="311"/>
    </location>
</feature>
<evidence type="ECO:0000313" key="5">
    <source>
        <dbReference type="EMBL" id="GGJ10616.1"/>
    </source>
</evidence>
<name>A0A917KFY5_9PROT</name>
<dbReference type="EMBL" id="BMKW01000003">
    <property type="protein sequence ID" value="GGJ10616.1"/>
    <property type="molecule type" value="Genomic_DNA"/>
</dbReference>
<dbReference type="Gene3D" id="3.40.50.450">
    <property type="match status" value="1"/>
</dbReference>
<dbReference type="RefSeq" id="WP_188966606.1">
    <property type="nucleotide sequence ID" value="NZ_BMKW01000003.1"/>
</dbReference>
<dbReference type="InterPro" id="IPR041614">
    <property type="entry name" value="DprA_WH"/>
</dbReference>
<dbReference type="Pfam" id="PF21102">
    <property type="entry name" value="DprA_N"/>
    <property type="match status" value="1"/>
</dbReference>
<dbReference type="GO" id="GO:0009294">
    <property type="term" value="P:DNA-mediated transformation"/>
    <property type="evidence" value="ECO:0007669"/>
    <property type="project" value="InterPro"/>
</dbReference>
<gene>
    <name evidence="5" type="ORF">GCM10011320_17150</name>
</gene>
<feature type="domain" description="Smf/DprA SLOG" evidence="3">
    <location>
        <begin position="69"/>
        <end position="276"/>
    </location>
</feature>
<evidence type="ECO:0000256" key="1">
    <source>
        <dbReference type="ARBA" id="ARBA00006525"/>
    </source>
</evidence>
<dbReference type="Pfam" id="PF02481">
    <property type="entry name" value="DNA_processg_A"/>
    <property type="match status" value="1"/>
</dbReference>
<proteinExistence type="inferred from homology"/>
<comment type="similarity">
    <text evidence="1">Belongs to the DprA/Smf family.</text>
</comment>
<dbReference type="PANTHER" id="PTHR43022">
    <property type="entry name" value="PROTEIN SMF"/>
    <property type="match status" value="1"/>
</dbReference>
<dbReference type="AlphaFoldDB" id="A0A917KFY5"/>
<sequence>MTLARLRLARTDGIGPLTFRRLLARHGDPEAALAALPALSAKRATAYAPPAEAAARREVAALAKLGGRFVFLDDPLYPPLLALLADAPPALAVVGDASLLAAPAVAVVGARNASSAGRRVAEELSAALAGKGLTVVSGLARGIDTAAHEGALRTGGTIAVLPGGLDVPYPQENAELVARIAEHGAVVAESPLGTAPQNRHFPKRNRIVAGLSLGVVVVEAAHRSGTLITARMALEQGREVFAVPGSPLDPRCRGSNDLIRQGAHLTESADDVLDHLPEAPRAGPLFDPARMGSAEAHGAAEAADGLGAPPEGSDEVIELIGLSPVSVDEVLRRCHLTAPELQAVLTDLELEGRVELLPGHRVMRSPNG</sequence>
<evidence type="ECO:0000256" key="2">
    <source>
        <dbReference type="SAM" id="MobiDB-lite"/>
    </source>
</evidence>
<feature type="domain" description="DprA winged helix" evidence="4">
    <location>
        <begin position="309"/>
        <end position="359"/>
    </location>
</feature>
<dbReference type="Proteomes" id="UP000661507">
    <property type="component" value="Unassembled WGS sequence"/>
</dbReference>
<dbReference type="PANTHER" id="PTHR43022:SF1">
    <property type="entry name" value="PROTEIN SMF"/>
    <property type="match status" value="1"/>
</dbReference>
<dbReference type="SUPFAM" id="SSF102405">
    <property type="entry name" value="MCP/YpsA-like"/>
    <property type="match status" value="1"/>
</dbReference>
<evidence type="ECO:0000259" key="4">
    <source>
        <dbReference type="Pfam" id="PF17782"/>
    </source>
</evidence>
<comment type="caution">
    <text evidence="5">The sequence shown here is derived from an EMBL/GenBank/DDBJ whole genome shotgun (WGS) entry which is preliminary data.</text>
</comment>
<dbReference type="InterPro" id="IPR036388">
    <property type="entry name" value="WH-like_DNA-bd_sf"/>
</dbReference>
<dbReference type="InterPro" id="IPR057666">
    <property type="entry name" value="DrpA_SLOG"/>
</dbReference>
<accession>A0A917KFY5</accession>
<dbReference type="Gene3D" id="1.10.10.10">
    <property type="entry name" value="Winged helix-like DNA-binding domain superfamily/Winged helix DNA-binding domain"/>
    <property type="match status" value="1"/>
</dbReference>
<dbReference type="InterPro" id="IPR003488">
    <property type="entry name" value="DprA"/>
</dbReference>
<organism evidence="5 6">
    <name type="scientific">Neoroseomonas lacus</name>
    <dbReference type="NCBI Taxonomy" id="287609"/>
    <lineage>
        <taxon>Bacteria</taxon>
        <taxon>Pseudomonadati</taxon>
        <taxon>Pseudomonadota</taxon>
        <taxon>Alphaproteobacteria</taxon>
        <taxon>Acetobacterales</taxon>
        <taxon>Acetobacteraceae</taxon>
        <taxon>Neoroseomonas</taxon>
    </lineage>
</organism>
<protein>
    <submittedName>
        <fullName evidence="5">DNA processing protein DprA</fullName>
    </submittedName>
</protein>
<dbReference type="Pfam" id="PF17782">
    <property type="entry name" value="WHD_DprA"/>
    <property type="match status" value="1"/>
</dbReference>